<protein>
    <submittedName>
        <fullName evidence="1">Uncharacterized protein</fullName>
    </submittedName>
</protein>
<dbReference type="PROSITE" id="PS51257">
    <property type="entry name" value="PROKAR_LIPOPROTEIN"/>
    <property type="match status" value="1"/>
</dbReference>
<proteinExistence type="predicted"/>
<name>A0A0A9GAL8_ARUDO</name>
<sequence>MTCVIFKRTSVLSLFSWVGSC</sequence>
<reference evidence="1" key="1">
    <citation type="submission" date="2014-09" db="EMBL/GenBank/DDBJ databases">
        <authorList>
            <person name="Magalhaes I.L.F."/>
            <person name="Oliveira U."/>
            <person name="Santos F.R."/>
            <person name="Vidigal T.H.D.A."/>
            <person name="Brescovit A.D."/>
            <person name="Santos A.J."/>
        </authorList>
    </citation>
    <scope>NUCLEOTIDE SEQUENCE</scope>
    <source>
        <tissue evidence="1">Shoot tissue taken approximately 20 cm above the soil surface</tissue>
    </source>
</reference>
<reference evidence="1" key="2">
    <citation type="journal article" date="2015" name="Data Brief">
        <title>Shoot transcriptome of the giant reed, Arundo donax.</title>
        <authorList>
            <person name="Barrero R.A."/>
            <person name="Guerrero F.D."/>
            <person name="Moolhuijzen P."/>
            <person name="Goolsby J.A."/>
            <person name="Tidwell J."/>
            <person name="Bellgard S.E."/>
            <person name="Bellgard M.I."/>
        </authorList>
    </citation>
    <scope>NUCLEOTIDE SEQUENCE</scope>
    <source>
        <tissue evidence="1">Shoot tissue taken approximately 20 cm above the soil surface</tissue>
    </source>
</reference>
<dbReference type="EMBL" id="GBRH01180163">
    <property type="protein sequence ID" value="JAE17733.1"/>
    <property type="molecule type" value="Transcribed_RNA"/>
</dbReference>
<evidence type="ECO:0000313" key="1">
    <source>
        <dbReference type="EMBL" id="JAE17733.1"/>
    </source>
</evidence>
<organism evidence="1">
    <name type="scientific">Arundo donax</name>
    <name type="common">Giant reed</name>
    <name type="synonym">Donax arundinaceus</name>
    <dbReference type="NCBI Taxonomy" id="35708"/>
    <lineage>
        <taxon>Eukaryota</taxon>
        <taxon>Viridiplantae</taxon>
        <taxon>Streptophyta</taxon>
        <taxon>Embryophyta</taxon>
        <taxon>Tracheophyta</taxon>
        <taxon>Spermatophyta</taxon>
        <taxon>Magnoliopsida</taxon>
        <taxon>Liliopsida</taxon>
        <taxon>Poales</taxon>
        <taxon>Poaceae</taxon>
        <taxon>PACMAD clade</taxon>
        <taxon>Arundinoideae</taxon>
        <taxon>Arundineae</taxon>
        <taxon>Arundo</taxon>
    </lineage>
</organism>
<dbReference type="AlphaFoldDB" id="A0A0A9GAL8"/>
<accession>A0A0A9GAL8</accession>